<sequence length="82" mass="9875">MRLPYWIKSKIAKWKSRKGIHIDECWQDKAPGKYNQISEKYRYYGAFTVYYKGRIVGRFDVGVLDDPFPRCKILIPKEQEKE</sequence>
<dbReference type="AlphaFoldDB" id="A0A0F9IME1"/>
<comment type="caution">
    <text evidence="1">The sequence shown here is derived from an EMBL/GenBank/DDBJ whole genome shotgun (WGS) entry which is preliminary data.</text>
</comment>
<accession>A0A0F9IME1</accession>
<gene>
    <name evidence="1" type="ORF">LCGC14_1561290</name>
</gene>
<organism evidence="1">
    <name type="scientific">marine sediment metagenome</name>
    <dbReference type="NCBI Taxonomy" id="412755"/>
    <lineage>
        <taxon>unclassified sequences</taxon>
        <taxon>metagenomes</taxon>
        <taxon>ecological metagenomes</taxon>
    </lineage>
</organism>
<reference evidence="1" key="1">
    <citation type="journal article" date="2015" name="Nature">
        <title>Complex archaea that bridge the gap between prokaryotes and eukaryotes.</title>
        <authorList>
            <person name="Spang A."/>
            <person name="Saw J.H."/>
            <person name="Jorgensen S.L."/>
            <person name="Zaremba-Niedzwiedzka K."/>
            <person name="Martijn J."/>
            <person name="Lind A.E."/>
            <person name="van Eijk R."/>
            <person name="Schleper C."/>
            <person name="Guy L."/>
            <person name="Ettema T.J."/>
        </authorList>
    </citation>
    <scope>NUCLEOTIDE SEQUENCE</scope>
</reference>
<name>A0A0F9IME1_9ZZZZ</name>
<protein>
    <submittedName>
        <fullName evidence="1">Uncharacterized protein</fullName>
    </submittedName>
</protein>
<dbReference type="EMBL" id="LAZR01012064">
    <property type="protein sequence ID" value="KKM45062.1"/>
    <property type="molecule type" value="Genomic_DNA"/>
</dbReference>
<evidence type="ECO:0000313" key="1">
    <source>
        <dbReference type="EMBL" id="KKM45062.1"/>
    </source>
</evidence>
<proteinExistence type="predicted"/>